<dbReference type="GO" id="GO:0005783">
    <property type="term" value="C:endoplasmic reticulum"/>
    <property type="evidence" value="ECO:0000318"/>
    <property type="project" value="GO_Central"/>
</dbReference>
<keyword evidence="5 6" id="KW-0472">Membrane</keyword>
<dbReference type="InterPro" id="IPR005045">
    <property type="entry name" value="CDC50/LEM3_fam"/>
</dbReference>
<dbReference type="VEuPathDB" id="TrichDB:TVAG_211380"/>
<evidence type="ECO:0000256" key="6">
    <source>
        <dbReference type="PIRNR" id="PIRNR015840"/>
    </source>
</evidence>
<dbReference type="OrthoDB" id="340608at2759"/>
<evidence type="ECO:0000256" key="4">
    <source>
        <dbReference type="ARBA" id="ARBA00022989"/>
    </source>
</evidence>
<organism evidence="8 9">
    <name type="scientific">Trichomonas vaginalis (strain ATCC PRA-98 / G3)</name>
    <dbReference type="NCBI Taxonomy" id="412133"/>
    <lineage>
        <taxon>Eukaryota</taxon>
        <taxon>Metamonada</taxon>
        <taxon>Parabasalia</taxon>
        <taxon>Trichomonadida</taxon>
        <taxon>Trichomonadidae</taxon>
        <taxon>Trichomonas</taxon>
    </lineage>
</organism>
<evidence type="ECO:0000256" key="3">
    <source>
        <dbReference type="ARBA" id="ARBA00022692"/>
    </source>
</evidence>
<evidence type="ECO:0000256" key="2">
    <source>
        <dbReference type="ARBA" id="ARBA00009457"/>
    </source>
</evidence>
<dbReference type="eggNOG" id="KOG2952">
    <property type="taxonomic scope" value="Eukaryota"/>
</dbReference>
<sequence length="308" mass="36087">MSENELNSCKFTHPICQQEIRGCHAMFDHRPFKLFLLLFVFFIVIAIFLLATSFSYKEYKVRYDDKCQDGETITVTLNIKEELKGNKFFYYELHNFYQNHFRFESSLDREQFHGRAPKNTSKCAPMEEINGTPLAPCGLYPKLFFTDYYSLPSVYNFSETNIAWQGEIDKLYKTLSPEYKGKSRWMLSGLQFQYFPGEIRNEHFMVWMRSANNPTFKKLFAHTEEKIPAGDLNVTVTCNYPKDKFKGERYISLVKPSILGGRNQVIYITNFVLCGFLLIGMLVFKFIQSNRRAGYDQLKADLDDEIPV</sequence>
<feature type="transmembrane region" description="Helical" evidence="7">
    <location>
        <begin position="34"/>
        <end position="56"/>
    </location>
</feature>
<feature type="transmembrane region" description="Helical" evidence="7">
    <location>
        <begin position="265"/>
        <end position="287"/>
    </location>
</feature>
<keyword evidence="3 7" id="KW-0812">Transmembrane</keyword>
<dbReference type="Proteomes" id="UP000001542">
    <property type="component" value="Unassembled WGS sequence"/>
</dbReference>
<dbReference type="SMR" id="A2EKX8"/>
<comment type="similarity">
    <text evidence="2 6">Belongs to the CDC50/LEM3 family.</text>
</comment>
<evidence type="ECO:0000256" key="1">
    <source>
        <dbReference type="ARBA" id="ARBA00004141"/>
    </source>
</evidence>
<evidence type="ECO:0000256" key="5">
    <source>
        <dbReference type="ARBA" id="ARBA00023136"/>
    </source>
</evidence>
<protein>
    <submittedName>
        <fullName evidence="8">Uncharacterized protein</fullName>
    </submittedName>
</protein>
<dbReference type="GO" id="GO:0005794">
    <property type="term" value="C:Golgi apparatus"/>
    <property type="evidence" value="ECO:0000318"/>
    <property type="project" value="GO_Central"/>
</dbReference>
<name>A2EKX8_TRIV3</name>
<comment type="subcellular location">
    <subcellularLocation>
        <location evidence="1">Membrane</location>
        <topology evidence="1">Multi-pass membrane protein</topology>
    </subcellularLocation>
</comment>
<dbReference type="PANTHER" id="PTHR10926">
    <property type="entry name" value="CELL CYCLE CONTROL PROTEIN 50"/>
    <property type="match status" value="1"/>
</dbReference>
<dbReference type="PANTHER" id="PTHR10926:SF0">
    <property type="entry name" value="CDC50, ISOFORM A"/>
    <property type="match status" value="1"/>
</dbReference>
<dbReference type="VEuPathDB" id="TrichDB:TVAGG3_1014310"/>
<reference evidence="8" key="2">
    <citation type="journal article" date="2007" name="Science">
        <title>Draft genome sequence of the sexually transmitted pathogen Trichomonas vaginalis.</title>
        <authorList>
            <person name="Carlton J.M."/>
            <person name="Hirt R.P."/>
            <person name="Silva J.C."/>
            <person name="Delcher A.L."/>
            <person name="Schatz M."/>
            <person name="Zhao Q."/>
            <person name="Wortman J.R."/>
            <person name="Bidwell S.L."/>
            <person name="Alsmark U.C.M."/>
            <person name="Besteiro S."/>
            <person name="Sicheritz-Ponten T."/>
            <person name="Noel C.J."/>
            <person name="Dacks J.B."/>
            <person name="Foster P.G."/>
            <person name="Simillion C."/>
            <person name="Van de Peer Y."/>
            <person name="Miranda-Saavedra D."/>
            <person name="Barton G.J."/>
            <person name="Westrop G.D."/>
            <person name="Mueller S."/>
            <person name="Dessi D."/>
            <person name="Fiori P.L."/>
            <person name="Ren Q."/>
            <person name="Paulsen I."/>
            <person name="Zhang H."/>
            <person name="Bastida-Corcuera F.D."/>
            <person name="Simoes-Barbosa A."/>
            <person name="Brown M.T."/>
            <person name="Hayes R.D."/>
            <person name="Mukherjee M."/>
            <person name="Okumura C.Y."/>
            <person name="Schneider R."/>
            <person name="Smith A.J."/>
            <person name="Vanacova S."/>
            <person name="Villalvazo M."/>
            <person name="Haas B.J."/>
            <person name="Pertea M."/>
            <person name="Feldblyum T.V."/>
            <person name="Utterback T.R."/>
            <person name="Shu C.L."/>
            <person name="Osoegawa K."/>
            <person name="de Jong P.J."/>
            <person name="Hrdy I."/>
            <person name="Horvathova L."/>
            <person name="Zubacova Z."/>
            <person name="Dolezal P."/>
            <person name="Malik S.B."/>
            <person name="Logsdon J.M. Jr."/>
            <person name="Henze K."/>
            <person name="Gupta A."/>
            <person name="Wang C.C."/>
            <person name="Dunne R.L."/>
            <person name="Upcroft J.A."/>
            <person name="Upcroft P."/>
            <person name="White O."/>
            <person name="Salzberg S.L."/>
            <person name="Tang P."/>
            <person name="Chiu C.-H."/>
            <person name="Lee Y.-S."/>
            <person name="Embley T.M."/>
            <person name="Coombs G.H."/>
            <person name="Mottram J.C."/>
            <person name="Tachezy J."/>
            <person name="Fraser-Liggett C.M."/>
            <person name="Johnson P.J."/>
        </authorList>
    </citation>
    <scope>NUCLEOTIDE SEQUENCE [LARGE SCALE GENOMIC DNA]</scope>
    <source>
        <strain evidence="8">G3</strain>
    </source>
</reference>
<accession>A2EKX8</accession>
<dbReference type="InParanoid" id="A2EKX8"/>
<reference evidence="8" key="1">
    <citation type="submission" date="2006-10" db="EMBL/GenBank/DDBJ databases">
        <authorList>
            <person name="Amadeo P."/>
            <person name="Zhao Q."/>
            <person name="Wortman J."/>
            <person name="Fraser-Liggett C."/>
            <person name="Carlton J."/>
        </authorList>
    </citation>
    <scope>NUCLEOTIDE SEQUENCE</scope>
    <source>
        <strain evidence="8">G3</strain>
    </source>
</reference>
<evidence type="ECO:0000313" key="8">
    <source>
        <dbReference type="EMBL" id="EAY06686.1"/>
    </source>
</evidence>
<evidence type="ECO:0000313" key="9">
    <source>
        <dbReference type="Proteomes" id="UP000001542"/>
    </source>
</evidence>
<dbReference type="EMBL" id="DS113417">
    <property type="protein sequence ID" value="EAY06686.1"/>
    <property type="molecule type" value="Genomic_DNA"/>
</dbReference>
<keyword evidence="9" id="KW-1185">Reference proteome</keyword>
<dbReference type="GO" id="GO:0005886">
    <property type="term" value="C:plasma membrane"/>
    <property type="evidence" value="ECO:0000318"/>
    <property type="project" value="GO_Central"/>
</dbReference>
<dbReference type="RefSeq" id="XP_001318909.1">
    <property type="nucleotide sequence ID" value="XM_001318874.1"/>
</dbReference>
<dbReference type="STRING" id="5722.A2EKX8"/>
<gene>
    <name evidence="8" type="ORF">TVAG_211380</name>
</gene>
<proteinExistence type="inferred from homology"/>
<dbReference type="AlphaFoldDB" id="A2EKX8"/>
<keyword evidence="4 7" id="KW-1133">Transmembrane helix</keyword>
<dbReference type="PIRSF" id="PIRSF015840">
    <property type="entry name" value="DUF284_TM_euk"/>
    <property type="match status" value="1"/>
</dbReference>
<dbReference type="Pfam" id="PF03381">
    <property type="entry name" value="CDC50"/>
    <property type="match status" value="1"/>
</dbReference>
<dbReference type="KEGG" id="tva:4764591"/>
<evidence type="ECO:0000256" key="7">
    <source>
        <dbReference type="SAM" id="Phobius"/>
    </source>
</evidence>